<keyword evidence="2" id="KW-1185">Reference proteome</keyword>
<accession>A0AAW0KVB0</accession>
<protein>
    <submittedName>
        <fullName evidence="1">Uncharacterized protein</fullName>
    </submittedName>
</protein>
<evidence type="ECO:0000313" key="1">
    <source>
        <dbReference type="EMBL" id="KAK7843159.1"/>
    </source>
</evidence>
<dbReference type="Proteomes" id="UP000237347">
    <property type="component" value="Unassembled WGS sequence"/>
</dbReference>
<sequence length="73" mass="8118">MKDVGKGMTDRCKTTKHRPDSGGNYLSTVLFFCHCPKQSKAKPVSSQIRRNMLAAGARYGLLIMDAELWISSI</sequence>
<evidence type="ECO:0000313" key="2">
    <source>
        <dbReference type="Proteomes" id="UP000237347"/>
    </source>
</evidence>
<proteinExistence type="predicted"/>
<reference evidence="1 2" key="1">
    <citation type="journal article" date="2018" name="Sci. Data">
        <title>The draft genome sequence of cork oak.</title>
        <authorList>
            <person name="Ramos A.M."/>
            <person name="Usie A."/>
            <person name="Barbosa P."/>
            <person name="Barros P.M."/>
            <person name="Capote T."/>
            <person name="Chaves I."/>
            <person name="Simoes F."/>
            <person name="Abreu I."/>
            <person name="Carrasquinho I."/>
            <person name="Faro C."/>
            <person name="Guimaraes J.B."/>
            <person name="Mendonca D."/>
            <person name="Nobrega F."/>
            <person name="Rodrigues L."/>
            <person name="Saibo N.J.M."/>
            <person name="Varela M.C."/>
            <person name="Egas C."/>
            <person name="Matos J."/>
            <person name="Miguel C.M."/>
            <person name="Oliveira M.M."/>
            <person name="Ricardo C.P."/>
            <person name="Goncalves S."/>
        </authorList>
    </citation>
    <scope>NUCLEOTIDE SEQUENCE [LARGE SCALE GENOMIC DNA]</scope>
    <source>
        <strain evidence="2">cv. HL8</strain>
    </source>
</reference>
<organism evidence="1 2">
    <name type="scientific">Quercus suber</name>
    <name type="common">Cork oak</name>
    <dbReference type="NCBI Taxonomy" id="58331"/>
    <lineage>
        <taxon>Eukaryota</taxon>
        <taxon>Viridiplantae</taxon>
        <taxon>Streptophyta</taxon>
        <taxon>Embryophyta</taxon>
        <taxon>Tracheophyta</taxon>
        <taxon>Spermatophyta</taxon>
        <taxon>Magnoliopsida</taxon>
        <taxon>eudicotyledons</taxon>
        <taxon>Gunneridae</taxon>
        <taxon>Pentapetalae</taxon>
        <taxon>rosids</taxon>
        <taxon>fabids</taxon>
        <taxon>Fagales</taxon>
        <taxon>Fagaceae</taxon>
        <taxon>Quercus</taxon>
    </lineage>
</organism>
<name>A0AAW0KVB0_QUESU</name>
<dbReference type="AlphaFoldDB" id="A0AAW0KVB0"/>
<comment type="caution">
    <text evidence="1">The sequence shown here is derived from an EMBL/GenBank/DDBJ whole genome shotgun (WGS) entry which is preliminary data.</text>
</comment>
<gene>
    <name evidence="1" type="ORF">CFP56_012898</name>
</gene>
<dbReference type="EMBL" id="PKMF04000209">
    <property type="protein sequence ID" value="KAK7843159.1"/>
    <property type="molecule type" value="Genomic_DNA"/>
</dbReference>